<feature type="transmembrane region" description="Helical" evidence="1">
    <location>
        <begin position="101"/>
        <end position="121"/>
    </location>
</feature>
<feature type="transmembrane region" description="Helical" evidence="1">
    <location>
        <begin position="127"/>
        <end position="149"/>
    </location>
</feature>
<evidence type="ECO:0000313" key="3">
    <source>
        <dbReference type="EMBL" id="KYC48643.1"/>
    </source>
</evidence>
<keyword evidence="1" id="KW-1133">Transmembrane helix</keyword>
<evidence type="ECO:0000313" key="6">
    <source>
        <dbReference type="Proteomes" id="UP000092401"/>
    </source>
</evidence>
<feature type="transmembrane region" description="Helical" evidence="1">
    <location>
        <begin position="247"/>
        <end position="265"/>
    </location>
</feature>
<evidence type="ECO:0000313" key="2">
    <source>
        <dbReference type="EMBL" id="KYC46003.1"/>
    </source>
</evidence>
<organism evidence="3 5">
    <name type="scientific">Candidatus Methanofastidiosum methylothiophilum</name>
    <dbReference type="NCBI Taxonomy" id="1705564"/>
    <lineage>
        <taxon>Archaea</taxon>
        <taxon>Methanobacteriati</taxon>
        <taxon>Methanobacteriota</taxon>
        <taxon>Stenosarchaea group</taxon>
        <taxon>Candidatus Methanofastidiosia</taxon>
        <taxon>Candidatus Methanofastidiosales</taxon>
        <taxon>Candidatus Methanofastidiosaceae</taxon>
        <taxon>Candidatus Methanofastidiosum</taxon>
    </lineage>
</organism>
<feature type="transmembrane region" description="Helical" evidence="1">
    <location>
        <begin position="161"/>
        <end position="180"/>
    </location>
</feature>
<dbReference type="EMBL" id="LNGF01000002">
    <property type="protein sequence ID" value="KYC48643.1"/>
    <property type="molecule type" value="Genomic_DNA"/>
</dbReference>
<dbReference type="Proteomes" id="UP000092403">
    <property type="component" value="Unassembled WGS sequence"/>
</dbReference>
<dbReference type="PANTHER" id="PTHR40700">
    <property type="entry name" value="HYPOTHETICAL MEMBRANE PROTEIN, CONSERVED, DUF63 FAMILY"/>
    <property type="match status" value="1"/>
</dbReference>
<accession>A0A150J1N7</accession>
<name>A0A150IUJ4_9EURY</name>
<sequence>MGVYQPQDYVMYIGILLVLLGLALKFLFNKIKIDKTFIIAISPYMIMAIALRVLADVGHYERSKFWNITPGVYVVTFILAFFTILLGYQLEKRNILSYWKLPFAVGILGTIYFLANLIPFFNYPLRMAVPLLMAFGITLAVYFLSSIFYKPLKEFENTAILFGHLLDGCATFIAIDYYGFGEEHLLPLFLINLSGTALVMIPLKLVLILVVIYLLDTLYKEERKNFKEKEVTIFRYRFKVTTLMMNNFYLSIKVLIFILGFGPGFRNTLLPSLF</sequence>
<feature type="transmembrane region" description="Helical" evidence="1">
    <location>
        <begin position="186"/>
        <end position="215"/>
    </location>
</feature>
<evidence type="ECO:0000313" key="4">
    <source>
        <dbReference type="EMBL" id="KYC51152.1"/>
    </source>
</evidence>
<dbReference type="PANTHER" id="PTHR40700:SF1">
    <property type="entry name" value="DUF63 DOMAIN-CONTAINING PROTEIN"/>
    <property type="match status" value="1"/>
</dbReference>
<comment type="caution">
    <text evidence="3">The sequence shown here is derived from an EMBL/GenBank/DDBJ whole genome shotgun (WGS) entry which is preliminary data.</text>
</comment>
<dbReference type="EMBL" id="LNGE01000006">
    <property type="protein sequence ID" value="KYC46003.1"/>
    <property type="molecule type" value="Genomic_DNA"/>
</dbReference>
<proteinExistence type="predicted"/>
<gene>
    <name evidence="2" type="ORF">APG10_00312</name>
    <name evidence="3" type="ORF">APG11_00153</name>
    <name evidence="4" type="ORF">APG12_00278</name>
</gene>
<dbReference type="InterPro" id="IPR002749">
    <property type="entry name" value="DUF63"/>
</dbReference>
<reference evidence="5 6" key="1">
    <citation type="journal article" date="2016" name="ISME J.">
        <title>Chasing the elusive Euryarchaeota class WSA2: genomes reveal a uniquely fastidious methyl-reducing methanogen.</title>
        <authorList>
            <person name="Nobu M.K."/>
            <person name="Narihiro T."/>
            <person name="Kuroda K."/>
            <person name="Mei R."/>
            <person name="Liu W.T."/>
        </authorList>
    </citation>
    <scope>NUCLEOTIDE SEQUENCE [LARGE SCALE GENOMIC DNA]</scope>
    <source>
        <strain evidence="2">B03fssc0709_Meth_Bin005</strain>
        <strain evidence="3">B15fssc0709_Meth_Bin003</strain>
        <strain evidence="4">BMIXfssc0709_Meth_Bin006</strain>
    </source>
</reference>
<feature type="transmembrane region" description="Helical" evidence="1">
    <location>
        <begin position="12"/>
        <end position="28"/>
    </location>
</feature>
<dbReference type="Proteomes" id="UP000091929">
    <property type="component" value="Unassembled WGS sequence"/>
</dbReference>
<dbReference type="AlphaFoldDB" id="A0A150IUJ4"/>
<dbReference type="Proteomes" id="UP000092401">
    <property type="component" value="Unassembled WGS sequence"/>
</dbReference>
<evidence type="ECO:0000256" key="1">
    <source>
        <dbReference type="SAM" id="Phobius"/>
    </source>
</evidence>
<accession>A0A150ILV0</accession>
<accession>A0A150IUJ4</accession>
<keyword evidence="1" id="KW-0812">Transmembrane</keyword>
<evidence type="ECO:0000313" key="5">
    <source>
        <dbReference type="Proteomes" id="UP000091929"/>
    </source>
</evidence>
<dbReference type="Pfam" id="PF01889">
    <property type="entry name" value="DUF63"/>
    <property type="match status" value="1"/>
</dbReference>
<feature type="transmembrane region" description="Helical" evidence="1">
    <location>
        <begin position="67"/>
        <end position="89"/>
    </location>
</feature>
<protein>
    <recommendedName>
        <fullName evidence="7">DUF63 family protein</fullName>
    </recommendedName>
</protein>
<evidence type="ECO:0008006" key="7">
    <source>
        <dbReference type="Google" id="ProtNLM"/>
    </source>
</evidence>
<feature type="transmembrane region" description="Helical" evidence="1">
    <location>
        <begin position="37"/>
        <end position="55"/>
    </location>
</feature>
<keyword evidence="1" id="KW-0472">Membrane</keyword>
<dbReference type="EMBL" id="LNJC01000003">
    <property type="protein sequence ID" value="KYC51152.1"/>
    <property type="molecule type" value="Genomic_DNA"/>
</dbReference>